<feature type="transmembrane region" description="Helical" evidence="1">
    <location>
        <begin position="7"/>
        <end position="28"/>
    </location>
</feature>
<protein>
    <submittedName>
        <fullName evidence="2">Uncharacterized protein</fullName>
    </submittedName>
</protein>
<proteinExistence type="predicted"/>
<reference evidence="2" key="1">
    <citation type="submission" date="2022-09" db="EMBL/GenBank/DDBJ databases">
        <title>Isolation and characterization of 3-chlorobenzoate degrading bacteria from soils in Shizuoka.</title>
        <authorList>
            <person name="Ifat A."/>
            <person name="Ogawa N."/>
            <person name="Kimbara K."/>
            <person name="Moriuchi R."/>
            <person name="Dohra H."/>
            <person name="Shintani M."/>
        </authorList>
    </citation>
    <scope>NUCLEOTIDE SEQUENCE</scope>
    <source>
        <strain evidence="2">19CS4-2</strain>
    </source>
</reference>
<organism evidence="2 3">
    <name type="scientific">Caballeronia novacaledonica</name>
    <dbReference type="NCBI Taxonomy" id="1544861"/>
    <lineage>
        <taxon>Bacteria</taxon>
        <taxon>Pseudomonadati</taxon>
        <taxon>Pseudomonadota</taxon>
        <taxon>Betaproteobacteria</taxon>
        <taxon>Burkholderiales</taxon>
        <taxon>Burkholderiaceae</taxon>
        <taxon>Caballeronia</taxon>
    </lineage>
</organism>
<evidence type="ECO:0000256" key="1">
    <source>
        <dbReference type="SAM" id="Phobius"/>
    </source>
</evidence>
<dbReference type="EMBL" id="BPUS01000014">
    <property type="protein sequence ID" value="GJH28155.1"/>
    <property type="molecule type" value="Genomic_DNA"/>
</dbReference>
<gene>
    <name evidence="2" type="ORF">CBA19CS42_26585</name>
</gene>
<feature type="transmembrane region" description="Helical" evidence="1">
    <location>
        <begin position="94"/>
        <end position="119"/>
    </location>
</feature>
<accession>A0AA37MI69</accession>
<comment type="caution">
    <text evidence="2">The sequence shown here is derived from an EMBL/GenBank/DDBJ whole genome shotgun (WGS) entry which is preliminary data.</text>
</comment>
<dbReference type="Proteomes" id="UP001055111">
    <property type="component" value="Unassembled WGS sequence"/>
</dbReference>
<name>A0AA37MI69_9BURK</name>
<dbReference type="AlphaFoldDB" id="A0AA37MI69"/>
<dbReference type="RefSeq" id="WP_238214945.1">
    <property type="nucleotide sequence ID" value="NZ_BPUS01000014.1"/>
</dbReference>
<sequence length="122" mass="13976">MEKSKVIAFNAVVIVICLVVAYVLYQIFDAATHDVIEEIHRAGLHGVPLEDKIWVMELLITYVFLAMLTTHHFLQISMALKAAFDDKHTAERNLWPHAYGFCAIVFFSMFVMIIFGRYIPKG</sequence>
<keyword evidence="1" id="KW-0472">Membrane</keyword>
<keyword evidence="1" id="KW-1133">Transmembrane helix</keyword>
<keyword evidence="1" id="KW-0812">Transmembrane</keyword>
<evidence type="ECO:0000313" key="2">
    <source>
        <dbReference type="EMBL" id="GJH28155.1"/>
    </source>
</evidence>
<evidence type="ECO:0000313" key="3">
    <source>
        <dbReference type="Proteomes" id="UP001055111"/>
    </source>
</evidence>
<feature type="transmembrane region" description="Helical" evidence="1">
    <location>
        <begin position="53"/>
        <end position="74"/>
    </location>
</feature>